<evidence type="ECO:0000313" key="1">
    <source>
        <dbReference type="EMBL" id="GBP68193.1"/>
    </source>
</evidence>
<comment type="caution">
    <text evidence="1">The sequence shown here is derived from an EMBL/GenBank/DDBJ whole genome shotgun (WGS) entry which is preliminary data.</text>
</comment>
<keyword evidence="2" id="KW-1185">Reference proteome</keyword>
<proteinExistence type="predicted"/>
<protein>
    <submittedName>
        <fullName evidence="1">Uncharacterized protein</fullName>
    </submittedName>
</protein>
<organism evidence="1 2">
    <name type="scientific">Eumeta variegata</name>
    <name type="common">Bagworm moth</name>
    <name type="synonym">Eumeta japonica</name>
    <dbReference type="NCBI Taxonomy" id="151549"/>
    <lineage>
        <taxon>Eukaryota</taxon>
        <taxon>Metazoa</taxon>
        <taxon>Ecdysozoa</taxon>
        <taxon>Arthropoda</taxon>
        <taxon>Hexapoda</taxon>
        <taxon>Insecta</taxon>
        <taxon>Pterygota</taxon>
        <taxon>Neoptera</taxon>
        <taxon>Endopterygota</taxon>
        <taxon>Lepidoptera</taxon>
        <taxon>Glossata</taxon>
        <taxon>Ditrysia</taxon>
        <taxon>Tineoidea</taxon>
        <taxon>Psychidae</taxon>
        <taxon>Oiketicinae</taxon>
        <taxon>Eumeta</taxon>
    </lineage>
</organism>
<sequence>MGRYREYGHAERWKTPENLKKPKTYAAAAAKPNRQKPLKYGLLASMTTPTHTIIVSSDAPTTRVNKLVKAIRRWLTPEMGVGVDRGQNSHITGGLEWEKIVARVRYRKRAGNLLCHPVLEVSPAIPPASLKPATYMWGCSSVWDQSPSTVLALPRIRPQQNIAEKTKCAHCEATTGAYAKLN</sequence>
<dbReference type="OrthoDB" id="10022108at2759"/>
<accession>A0A4C1XYF7</accession>
<dbReference type="EMBL" id="BGZK01001003">
    <property type="protein sequence ID" value="GBP68193.1"/>
    <property type="molecule type" value="Genomic_DNA"/>
</dbReference>
<dbReference type="AlphaFoldDB" id="A0A4C1XYF7"/>
<reference evidence="1 2" key="1">
    <citation type="journal article" date="2019" name="Commun. Biol.">
        <title>The bagworm genome reveals a unique fibroin gene that provides high tensile strength.</title>
        <authorList>
            <person name="Kono N."/>
            <person name="Nakamura H."/>
            <person name="Ohtoshi R."/>
            <person name="Tomita M."/>
            <person name="Numata K."/>
            <person name="Arakawa K."/>
        </authorList>
    </citation>
    <scope>NUCLEOTIDE SEQUENCE [LARGE SCALE GENOMIC DNA]</scope>
</reference>
<evidence type="ECO:0000313" key="2">
    <source>
        <dbReference type="Proteomes" id="UP000299102"/>
    </source>
</evidence>
<dbReference type="Proteomes" id="UP000299102">
    <property type="component" value="Unassembled WGS sequence"/>
</dbReference>
<gene>
    <name evidence="1" type="ORF">EVAR_23344_1</name>
</gene>
<name>A0A4C1XYF7_EUMVA</name>